<evidence type="ECO:0000259" key="10">
    <source>
        <dbReference type="PROSITE" id="PS51358"/>
    </source>
</evidence>
<name>A0A1X7VDS6_AMPQE</name>
<dbReference type="InterPro" id="IPR012974">
    <property type="entry name" value="NOP58/56_N"/>
</dbReference>
<dbReference type="InterPro" id="IPR036070">
    <property type="entry name" value="Nop_dom_sf"/>
</dbReference>
<dbReference type="SMART" id="SM00931">
    <property type="entry name" value="NOSIC"/>
    <property type="match status" value="1"/>
</dbReference>
<dbReference type="Proteomes" id="UP000007879">
    <property type="component" value="Unassembled WGS sequence"/>
</dbReference>
<dbReference type="EnsemblMetazoa" id="Aqu2.1.38196_001">
    <property type="protein sequence ID" value="Aqu2.1.38196_001"/>
    <property type="gene ID" value="Aqu2.1.38196"/>
</dbReference>
<dbReference type="SUPFAM" id="SSF89124">
    <property type="entry name" value="Nop domain"/>
    <property type="match status" value="1"/>
</dbReference>
<reference evidence="12" key="1">
    <citation type="journal article" date="2010" name="Nature">
        <title>The Amphimedon queenslandica genome and the evolution of animal complexity.</title>
        <authorList>
            <person name="Srivastava M."/>
            <person name="Simakov O."/>
            <person name="Chapman J."/>
            <person name="Fahey B."/>
            <person name="Gauthier M.E."/>
            <person name="Mitros T."/>
            <person name="Richards G.S."/>
            <person name="Conaco C."/>
            <person name="Dacre M."/>
            <person name="Hellsten U."/>
            <person name="Larroux C."/>
            <person name="Putnam N.H."/>
            <person name="Stanke M."/>
            <person name="Adamska M."/>
            <person name="Darling A."/>
            <person name="Degnan S.M."/>
            <person name="Oakley T.H."/>
            <person name="Plachetzki D.C."/>
            <person name="Zhai Y."/>
            <person name="Adamski M."/>
            <person name="Calcino A."/>
            <person name="Cummins S.F."/>
            <person name="Goodstein D.M."/>
            <person name="Harris C."/>
            <person name="Jackson D.J."/>
            <person name="Leys S.P."/>
            <person name="Shu S."/>
            <person name="Woodcroft B.J."/>
            <person name="Vervoort M."/>
            <person name="Kosik K.S."/>
            <person name="Manning G."/>
            <person name="Degnan B.M."/>
            <person name="Rokhsar D.S."/>
        </authorList>
    </citation>
    <scope>NUCLEOTIDE SEQUENCE [LARGE SCALE GENOMIC DNA]</scope>
</reference>
<dbReference type="FunFam" id="1.10.246.90:FF:000004">
    <property type="entry name" value="Nucleolar protein 58"/>
    <property type="match status" value="1"/>
</dbReference>
<evidence type="ECO:0000256" key="6">
    <source>
        <dbReference type="ARBA" id="ARBA00060303"/>
    </source>
</evidence>
<dbReference type="KEGG" id="aqu:100631859"/>
<sequence length="498" mass="55187">MLVLFETAAGYAIFKLLDEKKLQKVDDLYNEFETPEKANKLLTLKNFVKFDDMTDALGAANAAIEGKMTKTLKKLLKKVYVSDIHEQLAVADSKLGKTIKDKLNISCVQNDGVTELMRGIRQHMTTLINALPDSDANAMTLGLSHSLSRYKLKFSPDKVDTMVVQAISLLDDLDKELNNYIMRCREWYGWHFPELGKLVPDNLSYVRTVKAIGMKETISSADLSSVLPEDVEKEVREGAEISMGTEISEEDMINISHLCDQVIEISEYRTQLYEYLKNRMTAIAPNLTLMVGELVGARLIAHAGSLINLAKHPSSTVQILGAEKALFRALKTKHDTPKYGIIYHASLVGQSGPKDKGKISRMLAAKTSLAARVDALGEETAPSIGIESKAKVEARLRSCEQIKLRRISGSGKKKVKQVKFELGSSTPSQYEGGSDFTFGSGTKRQYEEGTPTAAAGEEKVAKKLKLEEEAVDKGSSPKKRKLEKEKKLKKKAKVSEEH</sequence>
<proteinExistence type="inferred from homology"/>
<keyword evidence="5" id="KW-0539">Nucleus</keyword>
<evidence type="ECO:0000256" key="8">
    <source>
        <dbReference type="ARBA" id="ARBA00082313"/>
    </source>
</evidence>
<protein>
    <recommendedName>
        <fullName evidence="3">Nucleolar protein 58</fullName>
    </recommendedName>
    <alternativeName>
        <fullName evidence="8">Nucleolar protein 5</fullName>
    </alternativeName>
</protein>
<dbReference type="EnsemblMetazoa" id="XM_003384690.3">
    <property type="protein sequence ID" value="XP_003384738.1"/>
    <property type="gene ID" value="LOC100631859"/>
</dbReference>
<gene>
    <name evidence="11" type="primary">100631859</name>
</gene>
<feature type="compositionally biased region" description="Polar residues" evidence="9">
    <location>
        <begin position="431"/>
        <end position="443"/>
    </location>
</feature>
<evidence type="ECO:0000256" key="1">
    <source>
        <dbReference type="ARBA" id="ARBA00004604"/>
    </source>
</evidence>
<dbReference type="AlphaFoldDB" id="A0A1X7VDS6"/>
<comment type="subcellular location">
    <subcellularLocation>
        <location evidence="1">Nucleus</location>
        <location evidence="1">Nucleolus</location>
    </subcellularLocation>
</comment>
<dbReference type="PROSITE" id="PS51358">
    <property type="entry name" value="NOP"/>
    <property type="match status" value="1"/>
</dbReference>
<dbReference type="GO" id="GO:0032040">
    <property type="term" value="C:small-subunit processome"/>
    <property type="evidence" value="ECO:0007669"/>
    <property type="project" value="InterPro"/>
</dbReference>
<dbReference type="InterPro" id="IPR045056">
    <property type="entry name" value="Nop56/Nop58"/>
</dbReference>
<feature type="domain" description="Nop" evidence="10">
    <location>
        <begin position="283"/>
        <end position="401"/>
    </location>
</feature>
<dbReference type="InParanoid" id="A0A1X7VDS6"/>
<keyword evidence="12" id="KW-1185">Reference proteome</keyword>
<comment type="similarity">
    <text evidence="2">Belongs to the NOP5/NOP56 family.</text>
</comment>
<evidence type="ECO:0000256" key="3">
    <source>
        <dbReference type="ARBA" id="ARBA00020379"/>
    </source>
</evidence>
<evidence type="ECO:0000313" key="11">
    <source>
        <dbReference type="EnsemblMetazoa" id="Aqu2.1.38196_001"/>
    </source>
</evidence>
<dbReference type="GO" id="GO:0031428">
    <property type="term" value="C:box C/D methylation guide snoRNP complex"/>
    <property type="evidence" value="ECO:0007669"/>
    <property type="project" value="InterPro"/>
</dbReference>
<dbReference type="OMA" id="NRMMVLA"/>
<accession>A0A1X7VDS6</accession>
<dbReference type="InterPro" id="IPR012976">
    <property type="entry name" value="NOSIC"/>
</dbReference>
<dbReference type="GO" id="GO:0042254">
    <property type="term" value="P:ribosome biogenesis"/>
    <property type="evidence" value="ECO:0007669"/>
    <property type="project" value="UniProtKB-KW"/>
</dbReference>
<organism evidence="11">
    <name type="scientific">Amphimedon queenslandica</name>
    <name type="common">Sponge</name>
    <dbReference type="NCBI Taxonomy" id="400682"/>
    <lineage>
        <taxon>Eukaryota</taxon>
        <taxon>Metazoa</taxon>
        <taxon>Porifera</taxon>
        <taxon>Demospongiae</taxon>
        <taxon>Heteroscleromorpha</taxon>
        <taxon>Haplosclerida</taxon>
        <taxon>Niphatidae</taxon>
        <taxon>Amphimedon</taxon>
    </lineage>
</organism>
<comment type="subunit">
    <text evidence="7">Core component of box C/D small nucleolar ribonucleoprotein (snoRNP) particles; the core proteins SNU13, NOP56, NOP58 and FBL or FBLL1 assemble stepwise onto the snoRNA. Interacts with NOLC1/Nopp140. Interacts with NOPCHAP1, NUFIP1, RUVBL1 and RUVBL2; NOPCHAP1 bridges the association of NOP58 with RUVBL1:RUVBL2 and NUFIP1. Interacts with PIH1D1. Part of the small subunit (SSU) processome, composed of more than 70 proteins and the RNA chaperone small nucleolar RNA (snoRNA) U3.</text>
</comment>
<dbReference type="InterPro" id="IPR042239">
    <property type="entry name" value="Nop_C"/>
</dbReference>
<dbReference type="Gene3D" id="1.10.246.90">
    <property type="entry name" value="Nop domain"/>
    <property type="match status" value="1"/>
</dbReference>
<dbReference type="FunFam" id="1.10.287.4070:FF:000001">
    <property type="entry name" value="Probable Nucleolar protein 58"/>
    <property type="match status" value="1"/>
</dbReference>
<dbReference type="eggNOG" id="KOG2572">
    <property type="taxonomic scope" value="Eukaryota"/>
</dbReference>
<keyword evidence="4" id="KW-0690">Ribosome biogenesis</keyword>
<evidence type="ECO:0000313" key="12">
    <source>
        <dbReference type="Proteomes" id="UP000007879"/>
    </source>
</evidence>
<feature type="compositionally biased region" description="Basic and acidic residues" evidence="9">
    <location>
        <begin position="456"/>
        <end position="472"/>
    </location>
</feature>
<dbReference type="InterPro" id="IPR002687">
    <property type="entry name" value="Nop_dom"/>
</dbReference>
<dbReference type="PANTHER" id="PTHR10894:SF1">
    <property type="entry name" value="NUCLEOLAR PROTEIN 58"/>
    <property type="match status" value="1"/>
</dbReference>
<evidence type="ECO:0000256" key="7">
    <source>
        <dbReference type="ARBA" id="ARBA00063404"/>
    </source>
</evidence>
<dbReference type="GO" id="GO:0030515">
    <property type="term" value="F:snoRNA binding"/>
    <property type="evidence" value="ECO:0007669"/>
    <property type="project" value="InterPro"/>
</dbReference>
<feature type="compositionally biased region" description="Basic residues" evidence="9">
    <location>
        <begin position="476"/>
        <end position="492"/>
    </location>
</feature>
<dbReference type="Pfam" id="PF01798">
    <property type="entry name" value="Nop"/>
    <property type="match status" value="1"/>
</dbReference>
<feature type="region of interest" description="Disordered" evidence="9">
    <location>
        <begin position="431"/>
        <end position="498"/>
    </location>
</feature>
<dbReference type="Gene3D" id="1.10.287.4070">
    <property type="match status" value="1"/>
</dbReference>
<dbReference type="PANTHER" id="PTHR10894">
    <property type="entry name" value="NUCLEOLAR PROTEIN 5 NUCLEOLAR PROTEIN NOP5 NOP58"/>
    <property type="match status" value="1"/>
</dbReference>
<evidence type="ECO:0000256" key="2">
    <source>
        <dbReference type="ARBA" id="ARBA00009211"/>
    </source>
</evidence>
<dbReference type="STRING" id="400682.A0A1X7VDS6"/>
<evidence type="ECO:0000256" key="9">
    <source>
        <dbReference type="SAM" id="MobiDB-lite"/>
    </source>
</evidence>
<dbReference type="OrthoDB" id="6780543at2759"/>
<comment type="function">
    <text evidence="6">Required for the biogenesis of box C/D snoRNAs such as U3, U8 and U14 snoRNAs. Part of the small subunit (SSU) processome, first precursor of the small eukaryotic ribosomal subunit. During the assembly of the SSU processome in the nucleolus, many ribosome biogenesis factors, an RNA chaperone and ribosomal proteins associate with the nascent pre-rRNA and work in concert to generate RNA folding, modifications, rearrangements and cleavage as well as targeted degradation of pre-ribosomal RNA by the RNA exosome. Core component of box C/D small nucleolar ribonucleoprotein (snoRNP) complexes that function in methylation of multiple sites on ribosomal RNAs (rRNAs) and messenger RNAs (mRNAs).</text>
</comment>
<dbReference type="Pfam" id="PF08156">
    <property type="entry name" value="NOP5NT"/>
    <property type="match status" value="1"/>
</dbReference>
<evidence type="ECO:0000256" key="4">
    <source>
        <dbReference type="ARBA" id="ARBA00022517"/>
    </source>
</evidence>
<evidence type="ECO:0000256" key="5">
    <source>
        <dbReference type="ARBA" id="ARBA00023242"/>
    </source>
</evidence>
<reference evidence="11" key="2">
    <citation type="submission" date="2017-05" db="UniProtKB">
        <authorList>
            <consortium name="EnsemblMetazoa"/>
        </authorList>
    </citation>
    <scope>IDENTIFICATION</scope>
</reference>